<sequence>MTVIYTSMWQQSEYSMDNQCLQGPRWITLVIHERANNTLAIHQQSPTNRVDAEHKTKKMCGAFLVLCFLLLMEHGAM</sequence>
<proteinExistence type="predicted"/>
<protein>
    <submittedName>
        <fullName evidence="1">Uncharacterized protein</fullName>
    </submittedName>
</protein>
<dbReference type="AlphaFoldDB" id="A0A0A9UAS8"/>
<name>A0A0A9UAS8_ARUDO</name>
<dbReference type="EMBL" id="GBRH01272107">
    <property type="protein sequence ID" value="JAD25788.1"/>
    <property type="molecule type" value="Transcribed_RNA"/>
</dbReference>
<reference evidence="1" key="1">
    <citation type="submission" date="2014-09" db="EMBL/GenBank/DDBJ databases">
        <authorList>
            <person name="Magalhaes I.L.F."/>
            <person name="Oliveira U."/>
            <person name="Santos F.R."/>
            <person name="Vidigal T.H.D.A."/>
            <person name="Brescovit A.D."/>
            <person name="Santos A.J."/>
        </authorList>
    </citation>
    <scope>NUCLEOTIDE SEQUENCE</scope>
    <source>
        <tissue evidence="1">Shoot tissue taken approximately 20 cm above the soil surface</tissue>
    </source>
</reference>
<accession>A0A0A9UAS8</accession>
<evidence type="ECO:0000313" key="1">
    <source>
        <dbReference type="EMBL" id="JAD25788.1"/>
    </source>
</evidence>
<organism evidence="1">
    <name type="scientific">Arundo donax</name>
    <name type="common">Giant reed</name>
    <name type="synonym">Donax arundinaceus</name>
    <dbReference type="NCBI Taxonomy" id="35708"/>
    <lineage>
        <taxon>Eukaryota</taxon>
        <taxon>Viridiplantae</taxon>
        <taxon>Streptophyta</taxon>
        <taxon>Embryophyta</taxon>
        <taxon>Tracheophyta</taxon>
        <taxon>Spermatophyta</taxon>
        <taxon>Magnoliopsida</taxon>
        <taxon>Liliopsida</taxon>
        <taxon>Poales</taxon>
        <taxon>Poaceae</taxon>
        <taxon>PACMAD clade</taxon>
        <taxon>Arundinoideae</taxon>
        <taxon>Arundineae</taxon>
        <taxon>Arundo</taxon>
    </lineage>
</organism>
<reference evidence="1" key="2">
    <citation type="journal article" date="2015" name="Data Brief">
        <title>Shoot transcriptome of the giant reed, Arundo donax.</title>
        <authorList>
            <person name="Barrero R.A."/>
            <person name="Guerrero F.D."/>
            <person name="Moolhuijzen P."/>
            <person name="Goolsby J.A."/>
            <person name="Tidwell J."/>
            <person name="Bellgard S.E."/>
            <person name="Bellgard M.I."/>
        </authorList>
    </citation>
    <scope>NUCLEOTIDE SEQUENCE</scope>
    <source>
        <tissue evidence="1">Shoot tissue taken approximately 20 cm above the soil surface</tissue>
    </source>
</reference>